<dbReference type="RefSeq" id="WP_171472953.1">
    <property type="nucleotide sequence ID" value="NZ_CP053452.2"/>
</dbReference>
<keyword evidence="2" id="KW-1185">Reference proteome</keyword>
<sequence length="309" mass="32239">MLILPGANGTEDVVAARAVLARLDALARPQPPAAVVTAAEYDVQADEAGARVVAKLVVHAFRPGDNPVPLPLGDVRLERATVDGAAAFPTAPRPDAYALGVGGPGRHEVELRFAVAVTATGPEREVRFGVPEVPEARVAAALPGAARLPQVVGRAGRQLVSAGDDRARVSADLGPARTVHLRWRAGAAGTAAVKVREACVWDVTEAGADLTCAYLVRVEQGTIVGLRYEIPAELEVLRIAARTTDAPAGPVPLRDWALEPEKDGSRLLRVDFQSPAAGRLLVVLECAAEAALAAARAAVPARPVRGRDR</sequence>
<gene>
    <name evidence="1" type="ORF">FTUN_5186</name>
</gene>
<dbReference type="EMBL" id="CP053452">
    <property type="protein sequence ID" value="QJW97611.1"/>
    <property type="molecule type" value="Genomic_DNA"/>
</dbReference>
<evidence type="ECO:0000313" key="1">
    <source>
        <dbReference type="EMBL" id="QJW97611.1"/>
    </source>
</evidence>
<evidence type="ECO:0000313" key="2">
    <source>
        <dbReference type="Proteomes" id="UP000503447"/>
    </source>
</evidence>
<accession>A0A6M5YWD3</accession>
<protein>
    <submittedName>
        <fullName evidence="1">Uncharacterized protein</fullName>
    </submittedName>
</protein>
<proteinExistence type="predicted"/>
<dbReference type="KEGG" id="ftj:FTUN_5186"/>
<organism evidence="1 2">
    <name type="scientific">Frigoriglobus tundricola</name>
    <dbReference type="NCBI Taxonomy" id="2774151"/>
    <lineage>
        <taxon>Bacteria</taxon>
        <taxon>Pseudomonadati</taxon>
        <taxon>Planctomycetota</taxon>
        <taxon>Planctomycetia</taxon>
        <taxon>Gemmatales</taxon>
        <taxon>Gemmataceae</taxon>
        <taxon>Frigoriglobus</taxon>
    </lineage>
</organism>
<name>A0A6M5YWD3_9BACT</name>
<reference evidence="2" key="1">
    <citation type="submission" date="2020-05" db="EMBL/GenBank/DDBJ databases">
        <title>Frigoriglobus tundricola gen. nov., sp. nov., a psychrotolerant cellulolytic planctomycete of the family Gemmataceae with two divergent copies of 16S rRNA gene.</title>
        <authorList>
            <person name="Kulichevskaya I.S."/>
            <person name="Ivanova A.A."/>
            <person name="Naumoff D.G."/>
            <person name="Beletsky A.V."/>
            <person name="Rijpstra W.I.C."/>
            <person name="Sinninghe Damste J.S."/>
            <person name="Mardanov A.V."/>
            <person name="Ravin N.V."/>
            <person name="Dedysh S.N."/>
        </authorList>
    </citation>
    <scope>NUCLEOTIDE SEQUENCE [LARGE SCALE GENOMIC DNA]</scope>
    <source>
        <strain evidence="2">PL17</strain>
    </source>
</reference>
<dbReference type="AlphaFoldDB" id="A0A6M5YWD3"/>
<dbReference type="Proteomes" id="UP000503447">
    <property type="component" value="Chromosome"/>
</dbReference>